<dbReference type="WBParaSite" id="ASIM_0001036801-mRNA-1">
    <property type="protein sequence ID" value="ASIM_0001036801-mRNA-1"/>
    <property type="gene ID" value="ASIM_0001036801"/>
</dbReference>
<reference evidence="1" key="1">
    <citation type="submission" date="2017-02" db="UniProtKB">
        <authorList>
            <consortium name="WormBaseParasite"/>
        </authorList>
    </citation>
    <scope>IDENTIFICATION</scope>
</reference>
<protein>
    <submittedName>
        <fullName evidence="1">PH domain-containing protein</fullName>
    </submittedName>
</protein>
<evidence type="ECO:0000313" key="1">
    <source>
        <dbReference type="WBParaSite" id="ASIM_0001036801-mRNA-1"/>
    </source>
</evidence>
<organism evidence="1">
    <name type="scientific">Anisakis simplex</name>
    <name type="common">Herring worm</name>
    <dbReference type="NCBI Taxonomy" id="6269"/>
    <lineage>
        <taxon>Eukaryota</taxon>
        <taxon>Metazoa</taxon>
        <taxon>Ecdysozoa</taxon>
        <taxon>Nematoda</taxon>
        <taxon>Chromadorea</taxon>
        <taxon>Rhabditida</taxon>
        <taxon>Spirurina</taxon>
        <taxon>Ascaridomorpha</taxon>
        <taxon>Ascaridoidea</taxon>
        <taxon>Anisakidae</taxon>
        <taxon>Anisakis</taxon>
        <taxon>Anisakis simplex complex</taxon>
    </lineage>
</organism>
<dbReference type="AlphaFoldDB" id="A0A0M3JRK3"/>
<sequence>LNSYRPNGTPGPLVDEVTRFRSSISSYQDSPKTDQWISALSDRVSSNGIQLRKRNYMKIHGRMLCASCMMPVPENETVLFPL</sequence>
<accession>A0A0M3JRK3</accession>
<name>A0A0M3JRK3_ANISI</name>
<proteinExistence type="predicted"/>